<evidence type="ECO:0000256" key="1">
    <source>
        <dbReference type="SAM" id="MobiDB-lite"/>
    </source>
</evidence>
<organism evidence="4 5">
    <name type="scientific">Hyaloperonospora arabidopsidis (strain Emoy2)</name>
    <name type="common">Downy mildew agent</name>
    <name type="synonym">Peronospora arabidopsidis</name>
    <dbReference type="NCBI Taxonomy" id="559515"/>
    <lineage>
        <taxon>Eukaryota</taxon>
        <taxon>Sar</taxon>
        <taxon>Stramenopiles</taxon>
        <taxon>Oomycota</taxon>
        <taxon>Peronosporomycetes</taxon>
        <taxon>Peronosporales</taxon>
        <taxon>Peronosporaceae</taxon>
        <taxon>Hyaloperonospora</taxon>
    </lineage>
</organism>
<feature type="compositionally biased region" description="Polar residues" evidence="1">
    <location>
        <begin position="58"/>
        <end position="74"/>
    </location>
</feature>
<feature type="compositionally biased region" description="Low complexity" evidence="1">
    <location>
        <begin position="130"/>
        <end position="140"/>
    </location>
</feature>
<dbReference type="VEuPathDB" id="FungiDB:HpaG808012"/>
<keyword evidence="2" id="KW-1133">Transmembrane helix</keyword>
<feature type="compositionally biased region" description="Low complexity" evidence="1">
    <location>
        <begin position="76"/>
        <end position="89"/>
    </location>
</feature>
<feature type="region of interest" description="Disordered" evidence="1">
    <location>
        <begin position="58"/>
        <end position="182"/>
    </location>
</feature>
<keyword evidence="2" id="KW-0472">Membrane</keyword>
<evidence type="ECO:0000313" key="4">
    <source>
        <dbReference type="EnsemblProtists" id="HpaP808012"/>
    </source>
</evidence>
<dbReference type="EnsemblProtists" id="HpaT808012">
    <property type="protein sequence ID" value="HpaP808012"/>
    <property type="gene ID" value="HpaG808012"/>
</dbReference>
<evidence type="ECO:0000313" key="5">
    <source>
        <dbReference type="Proteomes" id="UP000011713"/>
    </source>
</evidence>
<dbReference type="Proteomes" id="UP000011713">
    <property type="component" value="Unassembled WGS sequence"/>
</dbReference>
<feature type="transmembrane region" description="Helical" evidence="2">
    <location>
        <begin position="376"/>
        <end position="397"/>
    </location>
</feature>
<reference evidence="4" key="2">
    <citation type="submission" date="2015-06" db="UniProtKB">
        <authorList>
            <consortium name="EnsemblProtists"/>
        </authorList>
    </citation>
    <scope>IDENTIFICATION</scope>
    <source>
        <strain evidence="4">Emoy2</strain>
    </source>
</reference>
<proteinExistence type="predicted"/>
<dbReference type="eggNOG" id="ENOG502RXSS">
    <property type="taxonomic scope" value="Eukaryota"/>
</dbReference>
<accession>M4BNM4</accession>
<sequence>MPRLHDELPTDIERIVDRKLIKQRVHYYVVWKGFGEENNTWYRQQQVPRRVVSISSLMATRTPSRATKNNQAETLTPRGRSPGRPSSKSPRTKSRSPGRGVGRPRTRRSRSRSVSVSRKLPMNSKDDAEQSSSSFSSTTTRQRKKSPSDNVENVAATETPGRRSARKKQQTTTETSEFVSRLEVHSGDPMMLDEEDDSVLLRSTIAALTPGMHSIAPSTRLGSERDLHEKSVVLSYEADEESEMLFKKHLVPERKEADNSNASPSSSNAVHEDASSTRDGMVAKITTGGGYLMSFFSAATVIGSLVASHMLPREDEEDSNLWRRWLPFLTPVVSLLLFFNLKDAHASAKWVATSLAWRAAAELLLLIGTTPREFEMMVAGSVFVANVSLLIAFVSVLHNDEHVQSKATRALLGVGSLALFLSDR</sequence>
<dbReference type="OMA" id="KWIAICL"/>
<keyword evidence="5" id="KW-1185">Reference proteome</keyword>
<dbReference type="AlphaFoldDB" id="M4BNM4"/>
<dbReference type="CDD" id="cd00024">
    <property type="entry name" value="CD_CSD"/>
    <property type="match status" value="1"/>
</dbReference>
<feature type="region of interest" description="Disordered" evidence="1">
    <location>
        <begin position="253"/>
        <end position="278"/>
    </location>
</feature>
<dbReference type="InterPro" id="IPR000953">
    <property type="entry name" value="Chromo/chromo_shadow_dom"/>
</dbReference>
<evidence type="ECO:0000259" key="3">
    <source>
        <dbReference type="PROSITE" id="PS50013"/>
    </source>
</evidence>
<dbReference type="InParanoid" id="M4BNM4"/>
<dbReference type="InterPro" id="IPR016197">
    <property type="entry name" value="Chromo-like_dom_sf"/>
</dbReference>
<feature type="compositionally biased region" description="Low complexity" evidence="1">
    <location>
        <begin position="259"/>
        <end position="269"/>
    </location>
</feature>
<dbReference type="STRING" id="559515.M4BNM4"/>
<keyword evidence="2" id="KW-0812">Transmembrane</keyword>
<reference evidence="5" key="1">
    <citation type="journal article" date="2010" name="Science">
        <title>Signatures of adaptation to obligate biotrophy in the Hyaloperonospora arabidopsidis genome.</title>
        <authorList>
            <person name="Baxter L."/>
            <person name="Tripathy S."/>
            <person name="Ishaque N."/>
            <person name="Boot N."/>
            <person name="Cabral A."/>
            <person name="Kemen E."/>
            <person name="Thines M."/>
            <person name="Ah-Fong A."/>
            <person name="Anderson R."/>
            <person name="Badejoko W."/>
            <person name="Bittner-Eddy P."/>
            <person name="Boore J.L."/>
            <person name="Chibucos M.C."/>
            <person name="Coates M."/>
            <person name="Dehal P."/>
            <person name="Delehaunty K."/>
            <person name="Dong S."/>
            <person name="Downton P."/>
            <person name="Dumas B."/>
            <person name="Fabro G."/>
            <person name="Fronick C."/>
            <person name="Fuerstenberg S.I."/>
            <person name="Fulton L."/>
            <person name="Gaulin E."/>
            <person name="Govers F."/>
            <person name="Hughes L."/>
            <person name="Humphray S."/>
            <person name="Jiang R.H."/>
            <person name="Judelson H."/>
            <person name="Kamoun S."/>
            <person name="Kyung K."/>
            <person name="Meijer H."/>
            <person name="Minx P."/>
            <person name="Morris P."/>
            <person name="Nelson J."/>
            <person name="Phuntumart V."/>
            <person name="Qutob D."/>
            <person name="Rehmany A."/>
            <person name="Rougon-Cardoso A."/>
            <person name="Ryden P."/>
            <person name="Torto-Alalibo T."/>
            <person name="Studholme D."/>
            <person name="Wang Y."/>
            <person name="Win J."/>
            <person name="Wood J."/>
            <person name="Clifton S.W."/>
            <person name="Rogers J."/>
            <person name="Van den Ackerveken G."/>
            <person name="Jones J.D."/>
            <person name="McDowell J.M."/>
            <person name="Beynon J."/>
            <person name="Tyler B.M."/>
        </authorList>
    </citation>
    <scope>NUCLEOTIDE SEQUENCE [LARGE SCALE GENOMIC DNA]</scope>
    <source>
        <strain evidence="5">Emoy2</strain>
    </source>
</reference>
<protein>
    <recommendedName>
        <fullName evidence="3">Chromo domain-containing protein</fullName>
    </recommendedName>
</protein>
<dbReference type="Pfam" id="PF00385">
    <property type="entry name" value="Chromo"/>
    <property type="match status" value="1"/>
</dbReference>
<dbReference type="PROSITE" id="PS50013">
    <property type="entry name" value="CHROMO_2"/>
    <property type="match status" value="1"/>
</dbReference>
<evidence type="ECO:0000256" key="2">
    <source>
        <dbReference type="SAM" id="Phobius"/>
    </source>
</evidence>
<name>M4BNM4_HYAAE</name>
<feature type="transmembrane region" description="Helical" evidence="2">
    <location>
        <begin position="291"/>
        <end position="310"/>
    </location>
</feature>
<feature type="compositionally biased region" description="Basic residues" evidence="1">
    <location>
        <begin position="90"/>
        <end position="111"/>
    </location>
</feature>
<dbReference type="Gene3D" id="2.40.50.40">
    <property type="match status" value="1"/>
</dbReference>
<feature type="domain" description="Chromo" evidence="3">
    <location>
        <begin position="10"/>
        <end position="41"/>
    </location>
</feature>
<dbReference type="SUPFAM" id="SSF54160">
    <property type="entry name" value="Chromo domain-like"/>
    <property type="match status" value="1"/>
</dbReference>
<feature type="transmembrane region" description="Helical" evidence="2">
    <location>
        <begin position="322"/>
        <end position="339"/>
    </location>
</feature>
<dbReference type="EMBL" id="JH598462">
    <property type="status" value="NOT_ANNOTATED_CDS"/>
    <property type="molecule type" value="Genomic_DNA"/>
</dbReference>
<dbReference type="HOGENOM" id="CLU_054490_0_0_1"/>
<dbReference type="InterPro" id="IPR023780">
    <property type="entry name" value="Chromo_domain"/>
</dbReference>